<evidence type="ECO:0000256" key="1">
    <source>
        <dbReference type="SAM" id="MobiDB-lite"/>
    </source>
</evidence>
<keyword evidence="4" id="KW-1185">Reference proteome</keyword>
<keyword evidence="2" id="KW-0812">Transmembrane</keyword>
<name>A0A9W9TJ85_PENCI</name>
<feature type="compositionally biased region" description="Basic and acidic residues" evidence="1">
    <location>
        <begin position="189"/>
        <end position="202"/>
    </location>
</feature>
<dbReference type="Proteomes" id="UP001147733">
    <property type="component" value="Unassembled WGS sequence"/>
</dbReference>
<reference evidence="3" key="1">
    <citation type="submission" date="2022-11" db="EMBL/GenBank/DDBJ databases">
        <authorList>
            <person name="Petersen C."/>
        </authorList>
    </citation>
    <scope>NUCLEOTIDE SEQUENCE</scope>
    <source>
        <strain evidence="3">IBT 23319</strain>
    </source>
</reference>
<accession>A0A9W9TJ85</accession>
<dbReference type="OrthoDB" id="4207724at2759"/>
<dbReference type="EMBL" id="JAPQKT010000007">
    <property type="protein sequence ID" value="KAJ5224748.1"/>
    <property type="molecule type" value="Genomic_DNA"/>
</dbReference>
<feature type="compositionally biased region" description="Low complexity" evidence="1">
    <location>
        <begin position="265"/>
        <end position="276"/>
    </location>
</feature>
<reference evidence="3" key="2">
    <citation type="journal article" date="2023" name="IMA Fungus">
        <title>Comparative genomic study of the Penicillium genus elucidates a diverse pangenome and 15 lateral gene transfer events.</title>
        <authorList>
            <person name="Petersen C."/>
            <person name="Sorensen T."/>
            <person name="Nielsen M.R."/>
            <person name="Sondergaard T.E."/>
            <person name="Sorensen J.L."/>
            <person name="Fitzpatrick D.A."/>
            <person name="Frisvad J.C."/>
            <person name="Nielsen K.L."/>
        </authorList>
    </citation>
    <scope>NUCLEOTIDE SEQUENCE</scope>
    <source>
        <strain evidence="3">IBT 23319</strain>
    </source>
</reference>
<proteinExistence type="predicted"/>
<gene>
    <name evidence="3" type="ORF">N7469_008251</name>
</gene>
<dbReference type="RefSeq" id="XP_056498720.1">
    <property type="nucleotide sequence ID" value="XM_056647169.1"/>
</dbReference>
<dbReference type="AlphaFoldDB" id="A0A9W9TJ85"/>
<feature type="compositionally biased region" description="Basic and acidic residues" evidence="1">
    <location>
        <begin position="325"/>
        <end position="337"/>
    </location>
</feature>
<comment type="caution">
    <text evidence="3">The sequence shown here is derived from an EMBL/GenBank/DDBJ whole genome shotgun (WGS) entry which is preliminary data.</text>
</comment>
<evidence type="ECO:0000313" key="3">
    <source>
        <dbReference type="EMBL" id="KAJ5224748.1"/>
    </source>
</evidence>
<feature type="compositionally biased region" description="Basic and acidic residues" evidence="1">
    <location>
        <begin position="210"/>
        <end position="242"/>
    </location>
</feature>
<organism evidence="3 4">
    <name type="scientific">Penicillium citrinum</name>
    <dbReference type="NCBI Taxonomy" id="5077"/>
    <lineage>
        <taxon>Eukaryota</taxon>
        <taxon>Fungi</taxon>
        <taxon>Dikarya</taxon>
        <taxon>Ascomycota</taxon>
        <taxon>Pezizomycotina</taxon>
        <taxon>Eurotiomycetes</taxon>
        <taxon>Eurotiomycetidae</taxon>
        <taxon>Eurotiales</taxon>
        <taxon>Aspergillaceae</taxon>
        <taxon>Penicillium</taxon>
    </lineage>
</organism>
<feature type="region of interest" description="Disordered" evidence="1">
    <location>
        <begin position="48"/>
        <end position="386"/>
    </location>
</feature>
<protein>
    <submittedName>
        <fullName evidence="3">Uncharacterized protein</fullName>
    </submittedName>
</protein>
<evidence type="ECO:0000256" key="2">
    <source>
        <dbReference type="SAM" id="Phobius"/>
    </source>
</evidence>
<keyword evidence="2" id="KW-0472">Membrane</keyword>
<feature type="transmembrane region" description="Helical" evidence="2">
    <location>
        <begin position="12"/>
        <end position="30"/>
    </location>
</feature>
<feature type="compositionally biased region" description="Basic and acidic residues" evidence="1">
    <location>
        <begin position="372"/>
        <end position="386"/>
    </location>
</feature>
<sequence>MSRTHFSMTMNPYLSWAILLVVAGGLGWYYTNGAAPKAKAPVQQILEKAQPVSKKPKRKTKAPETASTKKPELKTVVSPPTTEDEQPEAEIDPREMARRQTAIKNGIPQTTTSKNKKKKQQKKAAQLDVGSHASSTTGAEADDDLSPAVSPQVNATVPSAGDIDDMLETPTSAANAKVLRVTGDLPAQPEKKNKKEPVSEKGKKARNHQRKNEERKEQARLDELERQKKLEQHRRNIPEREAAWAQSHANNAWEKKKATNGISQPAAAAPAPVPAANVQLLDTFEPATTSEWEQGLPTEEVQEQMAKAADADQAWTQVKTKKGGNKKENKKANKTDESVSETSASETKPAPVTSAPAPVKPRVTITPTYLPDLREKGHPLDSDWAA</sequence>
<dbReference type="GeneID" id="81386336"/>
<keyword evidence="2" id="KW-1133">Transmembrane helix</keyword>
<evidence type="ECO:0000313" key="4">
    <source>
        <dbReference type="Proteomes" id="UP001147733"/>
    </source>
</evidence>